<name>A0A9P6IIS5_9FUNG</name>
<accession>A0A9P6IIS5</accession>
<reference evidence="2" key="1">
    <citation type="journal article" date="2020" name="Fungal Divers.">
        <title>Resolving the Mortierellaceae phylogeny through synthesis of multi-gene phylogenetics and phylogenomics.</title>
        <authorList>
            <person name="Vandepol N."/>
            <person name="Liber J."/>
            <person name="Desiro A."/>
            <person name="Na H."/>
            <person name="Kennedy M."/>
            <person name="Barry K."/>
            <person name="Grigoriev I.V."/>
            <person name="Miller A.N."/>
            <person name="O'Donnell K."/>
            <person name="Stajich J.E."/>
            <person name="Bonito G."/>
        </authorList>
    </citation>
    <scope>NUCLEOTIDE SEQUENCE</scope>
    <source>
        <strain evidence="2">MES-2147</strain>
    </source>
</reference>
<feature type="region of interest" description="Disordered" evidence="1">
    <location>
        <begin position="121"/>
        <end position="164"/>
    </location>
</feature>
<dbReference type="EMBL" id="JAAAHW010010468">
    <property type="protein sequence ID" value="KAF9925649.1"/>
    <property type="molecule type" value="Genomic_DNA"/>
</dbReference>
<dbReference type="OrthoDB" id="2442475at2759"/>
<evidence type="ECO:0000313" key="2">
    <source>
        <dbReference type="EMBL" id="KAF9925649.1"/>
    </source>
</evidence>
<sequence length="568" mass="64122">MASKTRSNNDDDIDLQPGTALAWFRKKLVSREEISMPEFSKEFGYVHEQDAHAALSHALSSSEIPQLARTKFTTEYETWRRNEGAEYWASRITDHKIEVSTKKTAGNLVDRSELLAERLLRKPPQDEPEAATGSVSDTLTFKNRDPATSMPSVSKAHNIQKEQDDLDDDIDKFAALEELELIAEWTSAQSSPFYEVARYIYDQVDGKSASLPSVPTDISTNPKQMFEKALDLLCKSGDLPSQDLDSVYQSMMYGSIPGDHPAYDLVNALYPDGDAAFAMSMPNLQNFVYTKLAEDTTKWRRTKDDQEQYIVLKLMSQILLWLEHSHFERPVSEHVYVSAWSSIFNTLLASDGLRVIPGELGSQASKRFRQLTEQEFWDQVEHRYHQNGPQGGSNTTRHGEVAIFESKPVVSDATCERQHNKSIRLSTAILHNLESHGLDICRWYPIIAETRAASADFYTIKKYEDVFGRHLLHYASEATAVLSTNPPSPFPVMPPSPRIPIMQYKESTFAPLAFDPSYVSSAESPPSTLPPSNVKRTKPFVMFSPCKSKKTRVEDSVDDVDDQDDDVE</sequence>
<evidence type="ECO:0000256" key="1">
    <source>
        <dbReference type="SAM" id="MobiDB-lite"/>
    </source>
</evidence>
<proteinExistence type="predicted"/>
<comment type="caution">
    <text evidence="2">The sequence shown here is derived from an EMBL/GenBank/DDBJ whole genome shotgun (WGS) entry which is preliminary data.</text>
</comment>
<feature type="region of interest" description="Disordered" evidence="1">
    <location>
        <begin position="547"/>
        <end position="568"/>
    </location>
</feature>
<evidence type="ECO:0000313" key="3">
    <source>
        <dbReference type="Proteomes" id="UP000749646"/>
    </source>
</evidence>
<dbReference type="AlphaFoldDB" id="A0A9P6IIS5"/>
<dbReference type="Proteomes" id="UP000749646">
    <property type="component" value="Unassembled WGS sequence"/>
</dbReference>
<feature type="compositionally biased region" description="Acidic residues" evidence="1">
    <location>
        <begin position="556"/>
        <end position="568"/>
    </location>
</feature>
<protein>
    <submittedName>
        <fullName evidence="2">Uncharacterized protein</fullName>
    </submittedName>
</protein>
<keyword evidence="3" id="KW-1185">Reference proteome</keyword>
<gene>
    <name evidence="2" type="ORF">BGZ65_007638</name>
</gene>
<organism evidence="2 3">
    <name type="scientific">Modicella reniformis</name>
    <dbReference type="NCBI Taxonomy" id="1440133"/>
    <lineage>
        <taxon>Eukaryota</taxon>
        <taxon>Fungi</taxon>
        <taxon>Fungi incertae sedis</taxon>
        <taxon>Mucoromycota</taxon>
        <taxon>Mortierellomycotina</taxon>
        <taxon>Mortierellomycetes</taxon>
        <taxon>Mortierellales</taxon>
        <taxon>Mortierellaceae</taxon>
        <taxon>Modicella</taxon>
    </lineage>
</organism>